<name>A0A518D8Q0_9BACT</name>
<dbReference type="KEGG" id="pnd:Pla175_11870"/>
<organism evidence="3 4">
    <name type="scientific">Pirellulimonas nuda</name>
    <dbReference type="NCBI Taxonomy" id="2528009"/>
    <lineage>
        <taxon>Bacteria</taxon>
        <taxon>Pseudomonadati</taxon>
        <taxon>Planctomycetota</taxon>
        <taxon>Planctomycetia</taxon>
        <taxon>Pirellulales</taxon>
        <taxon>Lacipirellulaceae</taxon>
        <taxon>Pirellulimonas</taxon>
    </lineage>
</organism>
<evidence type="ECO:0000259" key="2">
    <source>
        <dbReference type="Pfam" id="PF08308"/>
    </source>
</evidence>
<keyword evidence="4" id="KW-1185">Reference proteome</keyword>
<proteinExistence type="predicted"/>
<feature type="domain" description="PEGA" evidence="2">
    <location>
        <begin position="33"/>
        <end position="79"/>
    </location>
</feature>
<sequence>MSPMHPIRRRHLHSIALIALVVLATTGCVRRRLTVRSNPPGAIVYVDNQHIGETPCSVDFIYYGTREIRLAKPGYETLTVNQPIPTPWYQYPGIDFISENLVPMRIRDNRNVAFNLAPQRVVPAEEIIGRGEQLRAEVQASATTPIVGAPTLGAPDPFAAPAYVPPAAGDPIPFAPQPPAPQFIAPTTPPPVFTPQPAPASPTPAELFGAPPAATPPPFRY</sequence>
<reference evidence="3 4" key="1">
    <citation type="submission" date="2019-02" db="EMBL/GenBank/DDBJ databases">
        <title>Deep-cultivation of Planctomycetes and their phenomic and genomic characterization uncovers novel biology.</title>
        <authorList>
            <person name="Wiegand S."/>
            <person name="Jogler M."/>
            <person name="Boedeker C."/>
            <person name="Pinto D."/>
            <person name="Vollmers J."/>
            <person name="Rivas-Marin E."/>
            <person name="Kohn T."/>
            <person name="Peeters S.H."/>
            <person name="Heuer A."/>
            <person name="Rast P."/>
            <person name="Oberbeckmann S."/>
            <person name="Bunk B."/>
            <person name="Jeske O."/>
            <person name="Meyerdierks A."/>
            <person name="Storesund J.E."/>
            <person name="Kallscheuer N."/>
            <person name="Luecker S."/>
            <person name="Lage O.M."/>
            <person name="Pohl T."/>
            <person name="Merkel B.J."/>
            <person name="Hornburger P."/>
            <person name="Mueller R.-W."/>
            <person name="Bruemmer F."/>
            <person name="Labrenz M."/>
            <person name="Spormann A.M."/>
            <person name="Op den Camp H."/>
            <person name="Overmann J."/>
            <person name="Amann R."/>
            <person name="Jetten M.S.M."/>
            <person name="Mascher T."/>
            <person name="Medema M.H."/>
            <person name="Devos D.P."/>
            <person name="Kaster A.-K."/>
            <person name="Ovreas L."/>
            <person name="Rohde M."/>
            <person name="Galperin M.Y."/>
            <person name="Jogler C."/>
        </authorList>
    </citation>
    <scope>NUCLEOTIDE SEQUENCE [LARGE SCALE GENOMIC DNA]</scope>
    <source>
        <strain evidence="3 4">Pla175</strain>
    </source>
</reference>
<feature type="region of interest" description="Disordered" evidence="1">
    <location>
        <begin position="169"/>
        <end position="221"/>
    </location>
</feature>
<accession>A0A518D8Q0</accession>
<dbReference type="Pfam" id="PF08308">
    <property type="entry name" value="PEGA"/>
    <property type="match status" value="1"/>
</dbReference>
<dbReference type="InterPro" id="IPR013229">
    <property type="entry name" value="PEGA"/>
</dbReference>
<dbReference type="Proteomes" id="UP000317429">
    <property type="component" value="Chromosome"/>
</dbReference>
<feature type="compositionally biased region" description="Pro residues" evidence="1">
    <location>
        <begin position="173"/>
        <end position="202"/>
    </location>
</feature>
<protein>
    <submittedName>
        <fullName evidence="3">PEGA domain protein</fullName>
    </submittedName>
</protein>
<dbReference type="EMBL" id="CP036291">
    <property type="protein sequence ID" value="QDU87820.1"/>
    <property type="molecule type" value="Genomic_DNA"/>
</dbReference>
<evidence type="ECO:0000313" key="3">
    <source>
        <dbReference type="EMBL" id="QDU87820.1"/>
    </source>
</evidence>
<dbReference type="AlphaFoldDB" id="A0A518D8Q0"/>
<evidence type="ECO:0000256" key="1">
    <source>
        <dbReference type="SAM" id="MobiDB-lite"/>
    </source>
</evidence>
<gene>
    <name evidence="3" type="ORF">Pla175_11870</name>
</gene>
<evidence type="ECO:0000313" key="4">
    <source>
        <dbReference type="Proteomes" id="UP000317429"/>
    </source>
</evidence>
<dbReference type="RefSeq" id="WP_197527294.1">
    <property type="nucleotide sequence ID" value="NZ_CP036291.1"/>
</dbReference>